<evidence type="ECO:0000313" key="2">
    <source>
        <dbReference type="EMBL" id="KIO01780.1"/>
    </source>
</evidence>
<proteinExistence type="predicted"/>
<organism evidence="2 3">
    <name type="scientific">Pisolithus tinctorius Marx 270</name>
    <dbReference type="NCBI Taxonomy" id="870435"/>
    <lineage>
        <taxon>Eukaryota</taxon>
        <taxon>Fungi</taxon>
        <taxon>Dikarya</taxon>
        <taxon>Basidiomycota</taxon>
        <taxon>Agaricomycotina</taxon>
        <taxon>Agaricomycetes</taxon>
        <taxon>Agaricomycetidae</taxon>
        <taxon>Boletales</taxon>
        <taxon>Sclerodermatineae</taxon>
        <taxon>Pisolithaceae</taxon>
        <taxon>Pisolithus</taxon>
    </lineage>
</organism>
<dbReference type="STRING" id="870435.A0A0C3NLE6"/>
<dbReference type="AlphaFoldDB" id="A0A0C3NLE6"/>
<feature type="compositionally biased region" description="Basic and acidic residues" evidence="1">
    <location>
        <begin position="37"/>
        <end position="120"/>
    </location>
</feature>
<dbReference type="HOGENOM" id="CLU_062064_0_0_1"/>
<name>A0A0C3NLE6_PISTI</name>
<protein>
    <submittedName>
        <fullName evidence="2">Uncharacterized protein</fullName>
    </submittedName>
</protein>
<feature type="compositionally biased region" description="Basic and acidic residues" evidence="1">
    <location>
        <begin position="134"/>
        <end position="151"/>
    </location>
</feature>
<reference evidence="3" key="2">
    <citation type="submission" date="2015-01" db="EMBL/GenBank/DDBJ databases">
        <title>Evolutionary Origins and Diversification of the Mycorrhizal Mutualists.</title>
        <authorList>
            <consortium name="DOE Joint Genome Institute"/>
            <consortium name="Mycorrhizal Genomics Consortium"/>
            <person name="Kohler A."/>
            <person name="Kuo A."/>
            <person name="Nagy L.G."/>
            <person name="Floudas D."/>
            <person name="Copeland A."/>
            <person name="Barry K.W."/>
            <person name="Cichocki N."/>
            <person name="Veneault-Fourrey C."/>
            <person name="LaButti K."/>
            <person name="Lindquist E.A."/>
            <person name="Lipzen A."/>
            <person name="Lundell T."/>
            <person name="Morin E."/>
            <person name="Murat C."/>
            <person name="Riley R."/>
            <person name="Ohm R."/>
            <person name="Sun H."/>
            <person name="Tunlid A."/>
            <person name="Henrissat B."/>
            <person name="Grigoriev I.V."/>
            <person name="Hibbett D.S."/>
            <person name="Martin F."/>
        </authorList>
    </citation>
    <scope>NUCLEOTIDE SEQUENCE [LARGE SCALE GENOMIC DNA]</scope>
    <source>
        <strain evidence="3">Marx 270</strain>
    </source>
</reference>
<feature type="compositionally biased region" description="Polar residues" evidence="1">
    <location>
        <begin position="1"/>
        <end position="22"/>
    </location>
</feature>
<keyword evidence="3" id="KW-1185">Reference proteome</keyword>
<feature type="compositionally biased region" description="Basic and acidic residues" evidence="1">
    <location>
        <begin position="300"/>
        <end position="314"/>
    </location>
</feature>
<evidence type="ECO:0000256" key="1">
    <source>
        <dbReference type="SAM" id="MobiDB-lite"/>
    </source>
</evidence>
<dbReference type="EMBL" id="KN831986">
    <property type="protein sequence ID" value="KIO01780.1"/>
    <property type="molecule type" value="Genomic_DNA"/>
</dbReference>
<gene>
    <name evidence="2" type="ORF">M404DRAFT_28517</name>
</gene>
<feature type="compositionally biased region" description="Basic and acidic residues" evidence="1">
    <location>
        <begin position="197"/>
        <end position="209"/>
    </location>
</feature>
<feature type="region of interest" description="Disordered" evidence="1">
    <location>
        <begin position="1"/>
        <end position="237"/>
    </location>
</feature>
<feature type="region of interest" description="Disordered" evidence="1">
    <location>
        <begin position="300"/>
        <end position="366"/>
    </location>
</feature>
<feature type="compositionally biased region" description="Acidic residues" evidence="1">
    <location>
        <begin position="346"/>
        <end position="357"/>
    </location>
</feature>
<dbReference type="OrthoDB" id="2712932at2759"/>
<sequence length="366" mass="41553">MSSQRQSKTPQPTPGQVRNYSQVADEELVILTDDSTDTEREKSVEKACHREETERRERECEAERKAKREEAKRRKAEEERLEAEWRKRAEEEEEARRKKVAEEEAERQRQRQRASEERAQAKQNEAAQSVRCQHRPEGPWDLRGGHCDQKSPLHSLYSKSDGGAVRAGAGQDQGLRALPQQEEDVQLDTGRGGGRAFAEESRDGELLRGEEEEDAGGEGEEEPATPLEGPSGAGVHTQWVEWERERQLQAMERQAEAHETAALAFERMAEVAEQMAEAAEQTANEWALYRTWAEWAEMRRREDAREARVAEFERAGGGWKRPQSEAAEDQREEADEGAEGDNKEEVEGEQEGDEEQEGGGGQAMEE</sequence>
<dbReference type="Proteomes" id="UP000054217">
    <property type="component" value="Unassembled WGS sequence"/>
</dbReference>
<feature type="compositionally biased region" description="Acidic residues" evidence="1">
    <location>
        <begin position="326"/>
        <end position="339"/>
    </location>
</feature>
<accession>A0A0C3NLE6</accession>
<reference evidence="2 3" key="1">
    <citation type="submission" date="2014-04" db="EMBL/GenBank/DDBJ databases">
        <authorList>
            <consortium name="DOE Joint Genome Institute"/>
            <person name="Kuo A."/>
            <person name="Kohler A."/>
            <person name="Costa M.D."/>
            <person name="Nagy L.G."/>
            <person name="Floudas D."/>
            <person name="Copeland A."/>
            <person name="Barry K.W."/>
            <person name="Cichocki N."/>
            <person name="Veneault-Fourrey C."/>
            <person name="LaButti K."/>
            <person name="Lindquist E.A."/>
            <person name="Lipzen A."/>
            <person name="Lundell T."/>
            <person name="Morin E."/>
            <person name="Murat C."/>
            <person name="Sun H."/>
            <person name="Tunlid A."/>
            <person name="Henrissat B."/>
            <person name="Grigoriev I.V."/>
            <person name="Hibbett D.S."/>
            <person name="Martin F."/>
            <person name="Nordberg H.P."/>
            <person name="Cantor M.N."/>
            <person name="Hua S.X."/>
        </authorList>
    </citation>
    <scope>NUCLEOTIDE SEQUENCE [LARGE SCALE GENOMIC DNA]</scope>
    <source>
        <strain evidence="2 3">Marx 270</strain>
    </source>
</reference>
<dbReference type="InParanoid" id="A0A0C3NLE6"/>
<evidence type="ECO:0000313" key="3">
    <source>
        <dbReference type="Proteomes" id="UP000054217"/>
    </source>
</evidence>
<feature type="compositionally biased region" description="Acidic residues" evidence="1">
    <location>
        <begin position="210"/>
        <end position="223"/>
    </location>
</feature>